<dbReference type="STRING" id="1132855.GCA_000384255_02233"/>
<evidence type="ECO:0000256" key="6">
    <source>
        <dbReference type="ARBA" id="ARBA00022619"/>
    </source>
</evidence>
<dbReference type="AlphaFoldDB" id="A0A351RBE4"/>
<evidence type="ECO:0000256" key="10">
    <source>
        <dbReference type="PROSITE-ProRule" id="PRU00524"/>
    </source>
</evidence>
<dbReference type="Proteomes" id="UP000264313">
    <property type="component" value="Unassembled WGS sequence"/>
</dbReference>
<dbReference type="CDD" id="cd00402">
    <property type="entry name" value="Riboflavin_synthase_like"/>
    <property type="match status" value="1"/>
</dbReference>
<comment type="caution">
    <text evidence="12">The sequence shown here is derived from an EMBL/GenBank/DDBJ whole genome shotgun (WGS) entry which is preliminary data.</text>
</comment>
<proteinExistence type="predicted"/>
<dbReference type="InterPro" id="IPR026017">
    <property type="entry name" value="Lumazine-bd_dom"/>
</dbReference>
<dbReference type="InterPro" id="IPR001783">
    <property type="entry name" value="Lumazine-bd"/>
</dbReference>
<dbReference type="EMBL" id="DNAA01000177">
    <property type="protein sequence ID" value="HBA09365.1"/>
    <property type="molecule type" value="Genomic_DNA"/>
</dbReference>
<dbReference type="InterPro" id="IPR023366">
    <property type="entry name" value="ATP_synth_asu-like_sf"/>
</dbReference>
<evidence type="ECO:0000256" key="7">
    <source>
        <dbReference type="ARBA" id="ARBA00022679"/>
    </source>
</evidence>
<dbReference type="SUPFAM" id="SSF63380">
    <property type="entry name" value="Riboflavin synthase domain-like"/>
    <property type="match status" value="2"/>
</dbReference>
<feature type="repeat" description="Lumazine-binding" evidence="10">
    <location>
        <begin position="1"/>
        <end position="95"/>
    </location>
</feature>
<dbReference type="FunFam" id="2.40.30.20:FF:000004">
    <property type="entry name" value="Riboflavin synthase, alpha subunit"/>
    <property type="match status" value="1"/>
</dbReference>
<evidence type="ECO:0000256" key="8">
    <source>
        <dbReference type="ARBA" id="ARBA00022737"/>
    </source>
</evidence>
<feature type="repeat" description="Lumazine-binding" evidence="10">
    <location>
        <begin position="96"/>
        <end position="192"/>
    </location>
</feature>
<evidence type="ECO:0000256" key="5">
    <source>
        <dbReference type="ARBA" id="ARBA00013950"/>
    </source>
</evidence>
<evidence type="ECO:0000256" key="2">
    <source>
        <dbReference type="ARBA" id="ARBA00002803"/>
    </source>
</evidence>
<dbReference type="PIRSF" id="PIRSF000498">
    <property type="entry name" value="Riboflavin_syn_A"/>
    <property type="match status" value="1"/>
</dbReference>
<protein>
    <recommendedName>
        <fullName evidence="5 9">Riboflavin synthase</fullName>
        <ecNumber evidence="4 9">2.5.1.9</ecNumber>
    </recommendedName>
</protein>
<comment type="catalytic activity">
    <reaction evidence="1">
        <text>2 6,7-dimethyl-8-(1-D-ribityl)lumazine + H(+) = 5-amino-6-(D-ribitylamino)uracil + riboflavin</text>
        <dbReference type="Rhea" id="RHEA:20772"/>
        <dbReference type="ChEBI" id="CHEBI:15378"/>
        <dbReference type="ChEBI" id="CHEBI:15934"/>
        <dbReference type="ChEBI" id="CHEBI:57986"/>
        <dbReference type="ChEBI" id="CHEBI:58201"/>
        <dbReference type="EC" id="2.5.1.9"/>
    </reaction>
</comment>
<dbReference type="EC" id="2.5.1.9" evidence="4 9"/>
<dbReference type="NCBIfam" id="NF006767">
    <property type="entry name" value="PRK09289.1"/>
    <property type="match status" value="1"/>
</dbReference>
<dbReference type="NCBIfam" id="NF009566">
    <property type="entry name" value="PRK13020.1"/>
    <property type="match status" value="1"/>
</dbReference>
<evidence type="ECO:0000256" key="9">
    <source>
        <dbReference type="NCBIfam" id="TIGR00187"/>
    </source>
</evidence>
<evidence type="ECO:0000313" key="12">
    <source>
        <dbReference type="EMBL" id="HBA09365.1"/>
    </source>
</evidence>
<feature type="domain" description="Lumazine-binding" evidence="11">
    <location>
        <begin position="96"/>
        <end position="192"/>
    </location>
</feature>
<dbReference type="Pfam" id="PF00677">
    <property type="entry name" value="Lum_binding"/>
    <property type="match status" value="2"/>
</dbReference>
<keyword evidence="6" id="KW-0686">Riboflavin biosynthesis</keyword>
<dbReference type="GO" id="GO:0004746">
    <property type="term" value="F:riboflavin synthase activity"/>
    <property type="evidence" value="ECO:0007669"/>
    <property type="project" value="UniProtKB-UniRule"/>
</dbReference>
<reference evidence="12 13" key="1">
    <citation type="journal article" date="2018" name="Nat. Biotechnol.">
        <title>A standardized bacterial taxonomy based on genome phylogeny substantially revises the tree of life.</title>
        <authorList>
            <person name="Parks D.H."/>
            <person name="Chuvochina M."/>
            <person name="Waite D.W."/>
            <person name="Rinke C."/>
            <person name="Skarshewski A."/>
            <person name="Chaumeil P.A."/>
            <person name="Hugenholtz P."/>
        </authorList>
    </citation>
    <scope>NUCLEOTIDE SEQUENCE [LARGE SCALE GENOMIC DNA]</scope>
    <source>
        <strain evidence="12">UBA9958</strain>
    </source>
</reference>
<dbReference type="InterPro" id="IPR017938">
    <property type="entry name" value="Riboflavin_synthase-like_b-brl"/>
</dbReference>
<name>A0A351RBE4_9PROT</name>
<dbReference type="GO" id="GO:0009231">
    <property type="term" value="P:riboflavin biosynthetic process"/>
    <property type="evidence" value="ECO:0007669"/>
    <property type="project" value="UniProtKB-KW"/>
</dbReference>
<evidence type="ECO:0000256" key="4">
    <source>
        <dbReference type="ARBA" id="ARBA00012827"/>
    </source>
</evidence>
<comment type="pathway">
    <text evidence="3">Cofactor biosynthesis; riboflavin biosynthesis; riboflavin from 2-hydroxy-3-oxobutyl phosphate and 5-amino-6-(D-ribitylamino)uracil: step 2/2.</text>
</comment>
<comment type="function">
    <text evidence="2">Catalyzes the dismutation of two molecules of 6,7-dimethyl-8-ribityllumazine, resulting in the formation of riboflavin and 5-amino-6-(D-ribitylamino)uracil.</text>
</comment>
<dbReference type="PANTHER" id="PTHR21098">
    <property type="entry name" value="RIBOFLAVIN SYNTHASE ALPHA CHAIN"/>
    <property type="match status" value="1"/>
</dbReference>
<keyword evidence="8" id="KW-0677">Repeat</keyword>
<evidence type="ECO:0000313" key="13">
    <source>
        <dbReference type="Proteomes" id="UP000264313"/>
    </source>
</evidence>
<evidence type="ECO:0000259" key="11">
    <source>
        <dbReference type="PROSITE" id="PS51177"/>
    </source>
</evidence>
<dbReference type="Gene3D" id="2.40.30.20">
    <property type="match status" value="2"/>
</dbReference>
<dbReference type="PANTHER" id="PTHR21098:SF12">
    <property type="entry name" value="RIBOFLAVIN SYNTHASE"/>
    <property type="match status" value="1"/>
</dbReference>
<evidence type="ECO:0000256" key="3">
    <source>
        <dbReference type="ARBA" id="ARBA00004887"/>
    </source>
</evidence>
<dbReference type="PROSITE" id="PS51177">
    <property type="entry name" value="LUMAZINE_BIND"/>
    <property type="match status" value="2"/>
</dbReference>
<dbReference type="NCBIfam" id="TIGR00187">
    <property type="entry name" value="ribE"/>
    <property type="match status" value="1"/>
</dbReference>
<sequence>MFTGIIQSVGAITQTNPVGADVHLSIASEALNMSDVKLGDSIAVNGVCLTVVNMSASHFEAHVSEETLSVTVGLNMTHPVNLEKALRLSDRLGGHLVSGHVDGVGKVLKFESLGECWQLDIRAPHAISKYISIKGSICVNGVSLTVNKISGDDFSINLIPHTLENTTLKSLSEGSTVNLEVDQIARYVERMTQWSTEDTATLNQIKKDNQASPEMQGQSS</sequence>
<feature type="domain" description="Lumazine-binding" evidence="11">
    <location>
        <begin position="1"/>
        <end position="95"/>
    </location>
</feature>
<accession>A0A351RBE4</accession>
<keyword evidence="7" id="KW-0808">Transferase</keyword>
<gene>
    <name evidence="12" type="ORF">DCW48_07255</name>
</gene>
<organism evidence="12 13">
    <name type="scientific">Methylotenera mobilis</name>
    <dbReference type="NCBI Taxonomy" id="359408"/>
    <lineage>
        <taxon>Bacteria</taxon>
        <taxon>Pseudomonadati</taxon>
        <taxon>Pseudomonadota</taxon>
        <taxon>Betaproteobacteria</taxon>
        <taxon>Nitrosomonadales</taxon>
        <taxon>Methylophilaceae</taxon>
        <taxon>Methylotenera</taxon>
    </lineage>
</organism>
<evidence type="ECO:0000256" key="1">
    <source>
        <dbReference type="ARBA" id="ARBA00000968"/>
    </source>
</evidence>